<comment type="pathway">
    <text evidence="5 16 17">Carbohydrate degradation; glycolysis; D-glyceraldehyde 3-phosphate and glycerone phosphate from D-glucose: step 3/4.</text>
</comment>
<dbReference type="SUPFAM" id="SSF54593">
    <property type="entry name" value="Glyoxalase/Bleomycin resistance protein/Dihydroxybiphenyl dioxygenase"/>
    <property type="match status" value="1"/>
</dbReference>
<feature type="domain" description="Phosphofructokinase" evidence="18">
    <location>
        <begin position="575"/>
        <end position="866"/>
    </location>
</feature>
<feature type="binding site" evidence="16">
    <location>
        <position position="741"/>
    </location>
    <ligand>
        <name>beta-D-fructose 2,6-bisphosphate</name>
        <dbReference type="ChEBI" id="CHEBI:58579"/>
        <note>allosteric activator; ligand shared between dimeric partners</note>
    </ligand>
</feature>
<dbReference type="GO" id="GO:1902600">
    <property type="term" value="P:proton transmembrane transport"/>
    <property type="evidence" value="ECO:0007669"/>
    <property type="project" value="UniProtKB-ARBA"/>
</dbReference>
<dbReference type="GO" id="GO:0030388">
    <property type="term" value="P:fructose 1,6-bisphosphate metabolic process"/>
    <property type="evidence" value="ECO:0007669"/>
    <property type="project" value="TreeGrafter"/>
</dbReference>
<dbReference type="EMBL" id="JAEUBE010000295">
    <property type="protein sequence ID" value="KAH3665834.1"/>
    <property type="molecule type" value="Genomic_DNA"/>
</dbReference>
<keyword evidence="9 16" id="KW-0479">Metal-binding</keyword>
<dbReference type="AlphaFoldDB" id="A0A9P8P718"/>
<dbReference type="Proteomes" id="UP000769157">
    <property type="component" value="Unassembled WGS sequence"/>
</dbReference>
<feature type="binding site" evidence="16">
    <location>
        <position position="834"/>
    </location>
    <ligand>
        <name>beta-D-fructose 2,6-bisphosphate</name>
        <dbReference type="ChEBI" id="CHEBI:58579"/>
        <note>allosteric activator; ligand shared between dimeric partners</note>
    </ligand>
</feature>
<dbReference type="SUPFAM" id="SSF53784">
    <property type="entry name" value="Phosphofructokinase"/>
    <property type="match status" value="2"/>
</dbReference>
<dbReference type="GO" id="GO:0046872">
    <property type="term" value="F:metal ion binding"/>
    <property type="evidence" value="ECO:0007669"/>
    <property type="project" value="UniProtKB-KW"/>
</dbReference>
<feature type="binding site" description="in other chain" evidence="16">
    <location>
        <begin position="333"/>
        <end position="335"/>
    </location>
    <ligand>
        <name>substrate</name>
        <note>ligand shared between dimeric partners</note>
    </ligand>
</feature>
<dbReference type="GeneID" id="70235987"/>
<dbReference type="NCBIfam" id="TIGR02478">
    <property type="entry name" value="6PF1K_euk"/>
    <property type="match status" value="1"/>
</dbReference>
<feature type="binding site" description="in other chain" evidence="16">
    <location>
        <begin position="840"/>
        <end position="843"/>
    </location>
    <ligand>
        <name>beta-D-fructose 2,6-bisphosphate</name>
        <dbReference type="ChEBI" id="CHEBI:58579"/>
        <note>allosteric activator; ligand shared between dimeric partners</note>
    </ligand>
</feature>
<comment type="function">
    <text evidence="2 16">Catalyzes the phosphorylation of D-fructose 6-phosphate to fructose 1,6-bisphosphate by ATP, the first committing step of glycolysis.</text>
</comment>
<evidence type="ECO:0000313" key="19">
    <source>
        <dbReference type="EMBL" id="KAH3665834.1"/>
    </source>
</evidence>
<evidence type="ECO:0000256" key="16">
    <source>
        <dbReference type="HAMAP-Rule" id="MF_03184"/>
    </source>
</evidence>
<keyword evidence="7 16" id="KW-0021">Allosteric enzyme</keyword>
<feature type="region of interest" description="N-terminal catalytic PFK domain 1" evidence="16">
    <location>
        <begin position="1"/>
        <end position="560"/>
    </location>
</feature>
<evidence type="ECO:0000256" key="12">
    <source>
        <dbReference type="ARBA" id="ARBA00022840"/>
    </source>
</evidence>
<feature type="binding site" description="in other chain" evidence="16">
    <location>
        <begin position="748"/>
        <end position="750"/>
    </location>
    <ligand>
        <name>beta-D-fructose 2,6-bisphosphate</name>
        <dbReference type="ChEBI" id="CHEBI:58579"/>
        <note>allosteric activator; ligand shared between dimeric partners</note>
    </ligand>
</feature>
<protein>
    <recommendedName>
        <fullName evidence="16">ATP-dependent 6-phosphofructokinase</fullName>
        <shortName evidence="16">ATP-PFK</shortName>
        <shortName evidence="16">Phosphofructokinase</shortName>
        <ecNumber evidence="16">2.7.1.11</ecNumber>
    </recommendedName>
    <alternativeName>
        <fullName evidence="16">Phosphohexokinase</fullName>
    </alternativeName>
</protein>
<feature type="binding site" evidence="16">
    <location>
        <position position="193"/>
    </location>
    <ligand>
        <name>ATP</name>
        <dbReference type="ChEBI" id="CHEBI:30616"/>
    </ligand>
</feature>
<feature type="binding site" description="in other chain" evidence="16">
    <location>
        <begin position="377"/>
        <end position="379"/>
    </location>
    <ligand>
        <name>substrate</name>
        <note>ligand shared between dimeric partners</note>
    </ligand>
</feature>
<feature type="binding site" evidence="16">
    <location>
        <begin position="257"/>
        <end position="258"/>
    </location>
    <ligand>
        <name>ATP</name>
        <dbReference type="ChEBI" id="CHEBI:30616"/>
    </ligand>
</feature>
<dbReference type="GO" id="GO:0061621">
    <property type="term" value="P:canonical glycolysis"/>
    <property type="evidence" value="ECO:0007669"/>
    <property type="project" value="TreeGrafter"/>
</dbReference>
<proteinExistence type="inferred from homology"/>
<dbReference type="FunFam" id="3.40.50.460:FF:000008">
    <property type="entry name" value="ATP-dependent 6-phosphofructokinase"/>
    <property type="match status" value="1"/>
</dbReference>
<dbReference type="GO" id="GO:0042802">
    <property type="term" value="F:identical protein binding"/>
    <property type="evidence" value="ECO:0007669"/>
    <property type="project" value="TreeGrafter"/>
</dbReference>
<dbReference type="FunFam" id="3.40.50.460:FF:000007">
    <property type="entry name" value="ATP-dependent 6-phosphofructokinase"/>
    <property type="match status" value="1"/>
</dbReference>
<dbReference type="Gene3D" id="3.40.50.450">
    <property type="match status" value="2"/>
</dbReference>
<feature type="region of interest" description="Interdomain linker" evidence="16">
    <location>
        <begin position="561"/>
        <end position="574"/>
    </location>
</feature>
<feature type="binding site" description="in other chain" evidence="16">
    <location>
        <position position="645"/>
    </location>
    <ligand>
        <name>beta-D-fructose 2,6-bisphosphate</name>
        <dbReference type="ChEBI" id="CHEBI:58579"/>
        <note>allosteric activator; ligand shared between dimeric partners</note>
    </ligand>
</feature>
<sequence length="946" mass="103004">MPVQDDTLLSGICLAVYYAPNRALFGQTVRFYEQVLGFEVAQHDADSCVLEIEAAHQEATTIEIKVDASRAIAAEKVAANIDHLLKKEQELDWRTLQRNVCFTTAKLDTLIQRLEAASVPFQTRPDKLNAYEVYVVDPLGAVVGFTDVANTIGTSQYFRCKEPEQPPDTASSAESVLKAVATAKNIAVMTSGGDAPGMNANVRAIIRAAIYKGCKAYAVYEGYSGLVKGGPEYIREMHWNDVRGWLAEGGTNIGTARCMEFKERWGRSAACKNMIDAGIDALIVCGGDGSLTGADLFRAEWPSLIKELHETGKITTQQYENHKHLNICGTLGSIDNDMSLTDATIGCYSSLARICKAIDYIDATANSHQRAFVIEVMGRHCGWLALMAGIATSADYLFIPEKPSSHKDWSDHMCEIVAAHRARGKRKTIVIVAEGAIASDLTPVTCEDVKNVLVDRLGLDTRITTLGHVQRGGNAVAYDRILATMQGVAAVDAVLEGTPEIPSPMISIIENKIVRKPLVEAVKLTKSVAEAIRSKDFAKAISLRDSEFVEHLHNFMAMNTADFREPSLPVEQRKKIAIINVGAPAGGMNSAVYSFATYCFSRGHTPYAIHNGFTGLARHDAVRTLDWLGVEGWTSIGGSEIGTNRKTPEEADLGTIAYEFSKYKFDGLVLVGGFEAFVSLNQLEKARANFPAFRIPMVLIPATISNNVPGTEYSLGSDTCLNSLVDYCDAIKQSAAATRNRCFVVECQGGNSGYIASYAQLCCGATASYVPEEGMSLTQLAQDIETLKVSFANDQGKSKSGRLILKSEKASDVLTTKTIADIINSEAKQRFDAKTAIPGHAQQGGIPSAIDRTRAARFAIKAVQFVEQNNDIACNAENEFGEFLNSPAVSNTACVLGIERSHVKFTAIRQLYDYETEEGKRVRKNIFWKDIRDISDLLVGRVSVGH</sequence>
<evidence type="ECO:0000256" key="15">
    <source>
        <dbReference type="ARBA" id="ARBA00048070"/>
    </source>
</evidence>
<dbReference type="GO" id="GO:0003872">
    <property type="term" value="F:6-phosphofructokinase activity"/>
    <property type="evidence" value="ECO:0007669"/>
    <property type="project" value="UniProtKB-UniRule"/>
</dbReference>
<keyword evidence="6 16" id="KW-0963">Cytoplasm</keyword>
<feature type="binding site" description="in other chain" evidence="16">
    <location>
        <position position="808"/>
    </location>
    <ligand>
        <name>beta-D-fructose 2,6-bisphosphate</name>
        <dbReference type="ChEBI" id="CHEBI:58579"/>
        <note>allosteric activator; ligand shared between dimeric partners</note>
    </ligand>
</feature>
<evidence type="ECO:0000256" key="9">
    <source>
        <dbReference type="ARBA" id="ARBA00022723"/>
    </source>
</evidence>
<name>A0A9P8P718_9ASCO</name>
<dbReference type="GO" id="GO:0016208">
    <property type="term" value="F:AMP binding"/>
    <property type="evidence" value="ECO:0007669"/>
    <property type="project" value="TreeGrafter"/>
</dbReference>
<dbReference type="InterPro" id="IPR035966">
    <property type="entry name" value="PKF_sf"/>
</dbReference>
<comment type="subcellular location">
    <subcellularLocation>
        <location evidence="3 16">Cytoplasm</location>
    </subcellularLocation>
    <subcellularLocation>
        <location evidence="4">Mitochondrion outer membrane</location>
        <topology evidence="4">Peripheral membrane protein</topology>
        <orientation evidence="4">Cytoplasmic side</orientation>
    </subcellularLocation>
</comment>
<keyword evidence="8 16" id="KW-0808">Transferase</keyword>
<comment type="caution">
    <text evidence="19">The sequence shown here is derived from an EMBL/GenBank/DDBJ whole genome shotgun (WGS) entry which is preliminary data.</text>
</comment>
<feature type="binding site" evidence="16">
    <location>
        <position position="462"/>
    </location>
    <ligand>
        <name>substrate</name>
        <note>ligand shared between dimeric partners</note>
    </ligand>
</feature>
<dbReference type="Pfam" id="PF00365">
    <property type="entry name" value="PFK"/>
    <property type="match status" value="2"/>
</dbReference>
<dbReference type="GO" id="GO:0051453">
    <property type="term" value="P:regulation of intracellular pH"/>
    <property type="evidence" value="ECO:0007669"/>
    <property type="project" value="UniProtKB-ARBA"/>
</dbReference>
<feature type="binding site" evidence="16">
    <location>
        <position position="288"/>
    </location>
    <ligand>
        <name>Mg(2+)</name>
        <dbReference type="ChEBI" id="CHEBI:18420"/>
        <note>catalytic</note>
    </ligand>
</feature>
<dbReference type="GO" id="GO:0048029">
    <property type="term" value="F:monosaccharide binding"/>
    <property type="evidence" value="ECO:0007669"/>
    <property type="project" value="TreeGrafter"/>
</dbReference>
<evidence type="ECO:0000256" key="3">
    <source>
        <dbReference type="ARBA" id="ARBA00004496"/>
    </source>
</evidence>
<dbReference type="PROSITE" id="PS00433">
    <property type="entry name" value="PHOSPHOFRUCTOKINASE"/>
    <property type="match status" value="2"/>
</dbReference>
<dbReference type="OrthoDB" id="537915at2759"/>
<feature type="domain" description="Phosphofructokinase" evidence="18">
    <location>
        <begin position="185"/>
        <end position="494"/>
    </location>
</feature>
<comment type="activity regulation">
    <text evidence="16">Allosterically activated by ADP, AMP, or fructose 2,6-bisphosphate, and allosterically inhibited by ATP or citrate.</text>
</comment>
<reference evidence="19" key="1">
    <citation type="journal article" date="2021" name="Open Biol.">
        <title>Shared evolutionary footprints suggest mitochondrial oxidative damage underlies multiple complex I losses in fungi.</title>
        <authorList>
            <person name="Schikora-Tamarit M.A."/>
            <person name="Marcet-Houben M."/>
            <person name="Nosek J."/>
            <person name="Gabaldon T."/>
        </authorList>
    </citation>
    <scope>NUCLEOTIDE SEQUENCE</scope>
    <source>
        <strain evidence="19">CBS6075</strain>
    </source>
</reference>
<dbReference type="PANTHER" id="PTHR13697">
    <property type="entry name" value="PHOSPHOFRUCTOKINASE"/>
    <property type="match status" value="1"/>
</dbReference>
<evidence type="ECO:0000256" key="4">
    <source>
        <dbReference type="ARBA" id="ARBA00004570"/>
    </source>
</evidence>
<dbReference type="Gene3D" id="3.40.50.460">
    <property type="entry name" value="Phosphofructokinase domain"/>
    <property type="match status" value="2"/>
</dbReference>
<comment type="subunit">
    <text evidence="16">Homotetramer.</text>
</comment>
<dbReference type="PIRSF" id="PIRSF000533">
    <property type="entry name" value="ATP_PFK_euk"/>
    <property type="match status" value="1"/>
</dbReference>
<dbReference type="GO" id="GO:0005945">
    <property type="term" value="C:6-phosphofructokinase complex"/>
    <property type="evidence" value="ECO:0007669"/>
    <property type="project" value="UniProtKB-ARBA"/>
</dbReference>
<keyword evidence="12 16" id="KW-0067">ATP-binding</keyword>
<comment type="similarity">
    <text evidence="16">Belongs to the phosphofructokinase type A (PFKA) family. ATP-dependent PFK group I subfamily. Eukaryotic two domain clade 'E' sub-subfamily.</text>
</comment>
<keyword evidence="20" id="KW-1185">Reference proteome</keyword>
<evidence type="ECO:0000256" key="10">
    <source>
        <dbReference type="ARBA" id="ARBA00022741"/>
    </source>
</evidence>
<evidence type="ECO:0000256" key="1">
    <source>
        <dbReference type="ARBA" id="ARBA00001946"/>
    </source>
</evidence>
<dbReference type="InterPro" id="IPR022953">
    <property type="entry name" value="ATP_PFK"/>
</dbReference>
<reference evidence="19" key="2">
    <citation type="submission" date="2021-01" db="EMBL/GenBank/DDBJ databases">
        <authorList>
            <person name="Schikora-Tamarit M.A."/>
        </authorList>
    </citation>
    <scope>NUCLEOTIDE SEQUENCE</scope>
    <source>
        <strain evidence="19">CBS6075</strain>
    </source>
</reference>
<evidence type="ECO:0000259" key="18">
    <source>
        <dbReference type="Pfam" id="PF00365"/>
    </source>
</evidence>
<evidence type="ECO:0000256" key="2">
    <source>
        <dbReference type="ARBA" id="ARBA00002659"/>
    </source>
</evidence>
<evidence type="ECO:0000256" key="6">
    <source>
        <dbReference type="ARBA" id="ARBA00022490"/>
    </source>
</evidence>
<evidence type="ECO:0000256" key="13">
    <source>
        <dbReference type="ARBA" id="ARBA00022842"/>
    </source>
</evidence>
<dbReference type="InterPro" id="IPR029068">
    <property type="entry name" value="Glyas_Bleomycin-R_OHBP_Dase"/>
</dbReference>
<keyword evidence="11 16" id="KW-0418">Kinase</keyword>
<evidence type="ECO:0000256" key="14">
    <source>
        <dbReference type="ARBA" id="ARBA00023152"/>
    </source>
</evidence>
<evidence type="ECO:0000256" key="8">
    <source>
        <dbReference type="ARBA" id="ARBA00022679"/>
    </source>
</evidence>
<dbReference type="RefSeq" id="XP_046061038.1">
    <property type="nucleotide sequence ID" value="XM_046205056.1"/>
</dbReference>
<gene>
    <name evidence="19" type="ORF">OGAPHI_004022</name>
</gene>
<dbReference type="HAMAP" id="MF_03184">
    <property type="entry name" value="Phosphofructokinase_I_E"/>
    <property type="match status" value="1"/>
</dbReference>
<evidence type="ECO:0000313" key="20">
    <source>
        <dbReference type="Proteomes" id="UP000769157"/>
    </source>
</evidence>
<dbReference type="InterPro" id="IPR015912">
    <property type="entry name" value="Phosphofructokinase_CS"/>
</dbReference>
<dbReference type="GO" id="GO:0070095">
    <property type="term" value="F:fructose-6-phosphate binding"/>
    <property type="evidence" value="ECO:0007669"/>
    <property type="project" value="TreeGrafter"/>
</dbReference>
<dbReference type="EC" id="2.7.1.11" evidence="16"/>
<feature type="binding site" description="in other chain" evidence="16">
    <location>
        <begin position="703"/>
        <end position="707"/>
    </location>
    <ligand>
        <name>beta-D-fructose 2,6-bisphosphate</name>
        <dbReference type="ChEBI" id="CHEBI:58579"/>
        <note>allosteric activator; ligand shared between dimeric partners</note>
    </ligand>
</feature>
<dbReference type="GO" id="GO:0006002">
    <property type="term" value="P:fructose 6-phosphate metabolic process"/>
    <property type="evidence" value="ECO:0007669"/>
    <property type="project" value="InterPro"/>
</dbReference>
<dbReference type="PRINTS" id="PR00476">
    <property type="entry name" value="PHFRCTKINASE"/>
</dbReference>
<comment type="cofactor">
    <cofactor evidence="1 16">
        <name>Mg(2+)</name>
        <dbReference type="ChEBI" id="CHEBI:18420"/>
    </cofactor>
</comment>
<keyword evidence="14 16" id="KW-0324">Glycolysis</keyword>
<dbReference type="GO" id="GO:0005524">
    <property type="term" value="F:ATP binding"/>
    <property type="evidence" value="ECO:0007669"/>
    <property type="project" value="UniProtKB-KW"/>
</dbReference>
<feature type="binding site" description="in other chain" evidence="16">
    <location>
        <begin position="468"/>
        <end position="471"/>
    </location>
    <ligand>
        <name>substrate</name>
        <note>ligand shared between dimeric partners</note>
    </ligand>
</feature>
<feature type="binding site" evidence="16">
    <location>
        <begin position="287"/>
        <end position="290"/>
    </location>
    <ligand>
        <name>ATP</name>
        <dbReference type="ChEBI" id="CHEBI:30616"/>
    </ligand>
</feature>
<organism evidence="19 20">
    <name type="scientific">Ogataea philodendri</name>
    <dbReference type="NCBI Taxonomy" id="1378263"/>
    <lineage>
        <taxon>Eukaryota</taxon>
        <taxon>Fungi</taxon>
        <taxon>Dikarya</taxon>
        <taxon>Ascomycota</taxon>
        <taxon>Saccharomycotina</taxon>
        <taxon>Pichiomycetes</taxon>
        <taxon>Pichiales</taxon>
        <taxon>Pichiaceae</taxon>
        <taxon>Ogataea</taxon>
    </lineage>
</organism>
<dbReference type="GO" id="GO:0005741">
    <property type="term" value="C:mitochondrial outer membrane"/>
    <property type="evidence" value="ECO:0007669"/>
    <property type="project" value="UniProtKB-SubCell"/>
</dbReference>
<comment type="similarity">
    <text evidence="17">Belongs to the phosphofructokinase type A (PFKA) family. ATP-dependent PFK group I subfamily. Eukaryotic two domain clade "E" sub-subfamily.</text>
</comment>
<evidence type="ECO:0000256" key="7">
    <source>
        <dbReference type="ARBA" id="ARBA00022533"/>
    </source>
</evidence>
<feature type="binding site" description="in other chain" evidence="16">
    <location>
        <position position="434"/>
    </location>
    <ligand>
        <name>substrate</name>
        <note>ligand shared between dimeric partners</note>
    </ligand>
</feature>
<feature type="active site" description="Proton acceptor" evidence="16">
    <location>
        <position position="335"/>
    </location>
</feature>
<feature type="binding site" description="in other chain" evidence="16">
    <location>
        <position position="921"/>
    </location>
    <ligand>
        <name>beta-D-fructose 2,6-bisphosphate</name>
        <dbReference type="ChEBI" id="CHEBI:58579"/>
        <note>allosteric activator; ligand shared between dimeric partners</note>
    </ligand>
</feature>
<accession>A0A9P8P718</accession>
<dbReference type="PANTHER" id="PTHR13697:SF4">
    <property type="entry name" value="ATP-DEPENDENT 6-PHOSPHOFRUCTOKINASE"/>
    <property type="match status" value="1"/>
</dbReference>
<dbReference type="InterPro" id="IPR000023">
    <property type="entry name" value="Phosphofructokinase_dom"/>
</dbReference>
<comment type="catalytic activity">
    <reaction evidence="15 16 17">
        <text>beta-D-fructose 6-phosphate + ATP = beta-D-fructose 1,6-bisphosphate + ADP + H(+)</text>
        <dbReference type="Rhea" id="RHEA:16109"/>
        <dbReference type="ChEBI" id="CHEBI:15378"/>
        <dbReference type="ChEBI" id="CHEBI:30616"/>
        <dbReference type="ChEBI" id="CHEBI:32966"/>
        <dbReference type="ChEBI" id="CHEBI:57634"/>
        <dbReference type="ChEBI" id="CHEBI:456216"/>
        <dbReference type="EC" id="2.7.1.11"/>
    </reaction>
</comment>
<evidence type="ECO:0000256" key="17">
    <source>
        <dbReference type="PIRNR" id="PIRNR000533"/>
    </source>
</evidence>
<keyword evidence="10 16" id="KW-0547">Nucleotide-binding</keyword>
<feature type="region of interest" description="C-terminal regulatory PFK domain 2" evidence="16">
    <location>
        <begin position="575"/>
        <end position="946"/>
    </location>
</feature>
<evidence type="ECO:0000256" key="11">
    <source>
        <dbReference type="ARBA" id="ARBA00022777"/>
    </source>
</evidence>
<feature type="binding site" evidence="16">
    <location>
        <position position="370"/>
    </location>
    <ligand>
        <name>substrate</name>
        <note>ligand shared between dimeric partners</note>
    </ligand>
</feature>
<evidence type="ECO:0000256" key="5">
    <source>
        <dbReference type="ARBA" id="ARBA00004679"/>
    </source>
</evidence>
<dbReference type="InterPro" id="IPR009161">
    <property type="entry name" value="6-Pfructokinase_euk"/>
</dbReference>
<keyword evidence="13 16" id="KW-0460">Magnesium</keyword>
<dbReference type="Gene3D" id="3.10.180.10">
    <property type="entry name" value="2,3-Dihydroxybiphenyl 1,2-Dioxygenase, domain 1"/>
    <property type="match status" value="1"/>
</dbReference>
<dbReference type="FunFam" id="3.40.50.450:FF:000010">
    <property type="entry name" value="ATP-dependent 6-phosphofructokinase"/>
    <property type="match status" value="1"/>
</dbReference>